<feature type="chain" id="PRO_5004060369" description="Lipoprotein" evidence="2">
    <location>
        <begin position="21"/>
        <end position="63"/>
    </location>
</feature>
<dbReference type="PATRIC" id="fig|1184267.3.peg.59"/>
<keyword evidence="4" id="KW-1185">Reference proteome</keyword>
<feature type="compositionally biased region" description="Low complexity" evidence="1">
    <location>
        <begin position="38"/>
        <end position="56"/>
    </location>
</feature>
<evidence type="ECO:0000313" key="4">
    <source>
        <dbReference type="Proteomes" id="UP000012040"/>
    </source>
</evidence>
<keyword evidence="2" id="KW-0732">Signal</keyword>
<proteinExistence type="predicted"/>
<evidence type="ECO:0000256" key="2">
    <source>
        <dbReference type="SAM" id="SignalP"/>
    </source>
</evidence>
<organism evidence="3 4">
    <name type="scientific">Pseudobdellovibrio exovorus JSS</name>
    <dbReference type="NCBI Taxonomy" id="1184267"/>
    <lineage>
        <taxon>Bacteria</taxon>
        <taxon>Pseudomonadati</taxon>
        <taxon>Bdellovibrionota</taxon>
        <taxon>Bdellovibrionia</taxon>
        <taxon>Bdellovibrionales</taxon>
        <taxon>Pseudobdellovibrionaceae</taxon>
        <taxon>Pseudobdellovibrio</taxon>
    </lineage>
</organism>
<dbReference type="PROSITE" id="PS51257">
    <property type="entry name" value="PROKAR_LIPOPROTEIN"/>
    <property type="match status" value="1"/>
</dbReference>
<evidence type="ECO:0000256" key="1">
    <source>
        <dbReference type="SAM" id="MobiDB-lite"/>
    </source>
</evidence>
<evidence type="ECO:0000313" key="3">
    <source>
        <dbReference type="EMBL" id="AGH94277.1"/>
    </source>
</evidence>
<feature type="region of interest" description="Disordered" evidence="1">
    <location>
        <begin position="23"/>
        <end position="63"/>
    </location>
</feature>
<dbReference type="HOGENOM" id="CLU_2876753_0_0_7"/>
<dbReference type="EMBL" id="CP003537">
    <property type="protein sequence ID" value="AGH94277.1"/>
    <property type="molecule type" value="Genomic_DNA"/>
</dbReference>
<evidence type="ECO:0008006" key="5">
    <source>
        <dbReference type="Google" id="ProtNLM"/>
    </source>
</evidence>
<feature type="signal peptide" evidence="2">
    <location>
        <begin position="1"/>
        <end position="20"/>
    </location>
</feature>
<dbReference type="RefSeq" id="WP_015468767.1">
    <property type="nucleotide sequence ID" value="NC_020813.1"/>
</dbReference>
<dbReference type="STRING" id="1184267.A11Q_57"/>
<dbReference type="Proteomes" id="UP000012040">
    <property type="component" value="Chromosome"/>
</dbReference>
<dbReference type="AlphaFoldDB" id="M4V4L7"/>
<name>M4V4L7_9BACT</name>
<protein>
    <recommendedName>
        <fullName evidence="5">Lipoprotein</fullName>
    </recommendedName>
</protein>
<sequence length="63" mass="6655">MKKQILFLMAITALSSLGFSCGIKGPPLPPLQPETIQKQKAQEAAAATPSDATPDSTTKKKTQ</sequence>
<reference evidence="3 4" key="1">
    <citation type="journal article" date="2013" name="ISME J.">
        <title>By their genes ye shall know them: genomic signatures of predatory bacteria.</title>
        <authorList>
            <person name="Pasternak Z."/>
            <person name="Pietrokovski S."/>
            <person name="Rotem O."/>
            <person name="Gophna U."/>
            <person name="Lurie-Weinberger M.N."/>
            <person name="Jurkevitch E."/>
        </authorList>
    </citation>
    <scope>NUCLEOTIDE SEQUENCE [LARGE SCALE GENOMIC DNA]</scope>
    <source>
        <strain evidence="3 4">JSS</strain>
    </source>
</reference>
<accession>M4V4L7</accession>
<gene>
    <name evidence="3" type="ORF">A11Q_57</name>
</gene>
<dbReference type="KEGG" id="bex:A11Q_57"/>